<dbReference type="AlphaFoldDB" id="A0A2S8GUF8"/>
<keyword evidence="2 7" id="KW-0820">tRNA-binding</keyword>
<dbReference type="PANTHER" id="PTHR12220:SF13">
    <property type="entry name" value="LARGE RIBOSOMAL SUBUNIT PROTEIN UL16M"/>
    <property type="match status" value="1"/>
</dbReference>
<dbReference type="NCBIfam" id="TIGR01164">
    <property type="entry name" value="rplP_bact"/>
    <property type="match status" value="1"/>
</dbReference>
<organism evidence="12 13">
    <name type="scientific">Blastopirellula marina</name>
    <dbReference type="NCBI Taxonomy" id="124"/>
    <lineage>
        <taxon>Bacteria</taxon>
        <taxon>Pseudomonadati</taxon>
        <taxon>Planctomycetota</taxon>
        <taxon>Planctomycetia</taxon>
        <taxon>Pirellulales</taxon>
        <taxon>Pirellulaceae</taxon>
        <taxon>Blastopirellula</taxon>
    </lineage>
</organism>
<comment type="similarity">
    <text evidence="1 7 8">Belongs to the universal ribosomal protein uL16 family.</text>
</comment>
<keyword evidence="4 7" id="KW-0689">Ribosomal protein</keyword>
<protein>
    <recommendedName>
        <fullName evidence="6 7">Large ribosomal subunit protein uL16</fullName>
    </recommendedName>
</protein>
<evidence type="ECO:0000256" key="1">
    <source>
        <dbReference type="ARBA" id="ARBA00008931"/>
    </source>
</evidence>
<evidence type="ECO:0000313" key="12">
    <source>
        <dbReference type="EMBL" id="PQO48042.1"/>
    </source>
</evidence>
<dbReference type="GO" id="GO:0006412">
    <property type="term" value="P:translation"/>
    <property type="evidence" value="ECO:0007669"/>
    <property type="project" value="UniProtKB-UniRule"/>
</dbReference>
<dbReference type="Proteomes" id="UP000239388">
    <property type="component" value="Unassembled WGS sequence"/>
</dbReference>
<feature type="compositionally biased region" description="Basic residues" evidence="10">
    <location>
        <begin position="1"/>
        <end position="19"/>
    </location>
</feature>
<name>A0A2S8GUF8_9BACT</name>
<evidence type="ECO:0000313" key="14">
    <source>
        <dbReference type="Proteomes" id="UP000239388"/>
    </source>
</evidence>
<dbReference type="Gene3D" id="3.90.1170.10">
    <property type="entry name" value="Ribosomal protein L10e/L16"/>
    <property type="match status" value="1"/>
</dbReference>
<evidence type="ECO:0000256" key="9">
    <source>
        <dbReference type="RuleBase" id="RU004414"/>
    </source>
</evidence>
<keyword evidence="7 9" id="KW-0694">RNA-binding</keyword>
<evidence type="ECO:0000256" key="2">
    <source>
        <dbReference type="ARBA" id="ARBA00022555"/>
    </source>
</evidence>
<evidence type="ECO:0000313" key="13">
    <source>
        <dbReference type="Proteomes" id="UP000237819"/>
    </source>
</evidence>
<feature type="region of interest" description="Disordered" evidence="10">
    <location>
        <begin position="1"/>
        <end position="23"/>
    </location>
</feature>
<dbReference type="FunFam" id="3.90.1170.10:FF:000001">
    <property type="entry name" value="50S ribosomal protein L16"/>
    <property type="match status" value="1"/>
</dbReference>
<dbReference type="InterPro" id="IPR020798">
    <property type="entry name" value="Ribosomal_uL16_CS"/>
</dbReference>
<dbReference type="PANTHER" id="PTHR12220">
    <property type="entry name" value="50S/60S RIBOSOMAL PROTEIN L16"/>
    <property type="match status" value="1"/>
</dbReference>
<evidence type="ECO:0000256" key="4">
    <source>
        <dbReference type="ARBA" id="ARBA00022980"/>
    </source>
</evidence>
<dbReference type="RefSeq" id="WP_105333570.1">
    <property type="nucleotide sequence ID" value="NZ_PUHZ01000002.1"/>
</dbReference>
<evidence type="ECO:0000256" key="7">
    <source>
        <dbReference type="HAMAP-Rule" id="MF_01342"/>
    </source>
</evidence>
<dbReference type="InterPro" id="IPR000114">
    <property type="entry name" value="Ribosomal_uL16_bact-type"/>
</dbReference>
<dbReference type="HAMAP" id="MF_01342">
    <property type="entry name" value="Ribosomal_uL16"/>
    <property type="match status" value="1"/>
</dbReference>
<dbReference type="EMBL" id="PUHZ01000002">
    <property type="protein sequence ID" value="PQO48042.1"/>
    <property type="molecule type" value="Genomic_DNA"/>
</dbReference>
<dbReference type="Proteomes" id="UP000237819">
    <property type="component" value="Unassembled WGS sequence"/>
</dbReference>
<evidence type="ECO:0000256" key="3">
    <source>
        <dbReference type="ARBA" id="ARBA00022730"/>
    </source>
</evidence>
<evidence type="ECO:0000256" key="5">
    <source>
        <dbReference type="ARBA" id="ARBA00023274"/>
    </source>
</evidence>
<evidence type="ECO:0000256" key="8">
    <source>
        <dbReference type="RuleBase" id="RU004413"/>
    </source>
</evidence>
<comment type="subunit">
    <text evidence="7 9">Part of the 50S ribosomal subunit.</text>
</comment>
<reference evidence="13 14" key="1">
    <citation type="submission" date="2018-02" db="EMBL/GenBank/DDBJ databases">
        <title>Comparative genomes isolates from brazilian mangrove.</title>
        <authorList>
            <person name="Araujo J.E."/>
            <person name="Taketani R.G."/>
            <person name="Silva M.C.P."/>
            <person name="Loureco M.V."/>
            <person name="Andreote F.D."/>
        </authorList>
    </citation>
    <scope>NUCLEOTIDE SEQUENCE [LARGE SCALE GENOMIC DNA]</scope>
    <source>
        <strain evidence="11 14">NAP PRIS-MGV</strain>
        <strain evidence="12 13">Nap-Phe MGV</strain>
    </source>
</reference>
<evidence type="ECO:0000313" key="11">
    <source>
        <dbReference type="EMBL" id="PQO35533.1"/>
    </source>
</evidence>
<keyword evidence="3 7" id="KW-0699">rRNA-binding</keyword>
<dbReference type="GO" id="GO:0000049">
    <property type="term" value="F:tRNA binding"/>
    <property type="evidence" value="ECO:0007669"/>
    <property type="project" value="UniProtKB-KW"/>
</dbReference>
<dbReference type="InterPro" id="IPR047873">
    <property type="entry name" value="Ribosomal_uL16"/>
</dbReference>
<dbReference type="GO" id="GO:0019843">
    <property type="term" value="F:rRNA binding"/>
    <property type="evidence" value="ECO:0007669"/>
    <property type="project" value="UniProtKB-UniRule"/>
</dbReference>
<dbReference type="Pfam" id="PF00252">
    <property type="entry name" value="Ribosomal_L16"/>
    <property type="match status" value="1"/>
</dbReference>
<dbReference type="OrthoDB" id="9802589at2"/>
<evidence type="ECO:0000256" key="10">
    <source>
        <dbReference type="SAM" id="MobiDB-lite"/>
    </source>
</evidence>
<comment type="function">
    <text evidence="7 9">Binds 23S rRNA and is also seen to make contacts with the A and possibly P site tRNAs.</text>
</comment>
<dbReference type="GO" id="GO:0003735">
    <property type="term" value="F:structural constituent of ribosome"/>
    <property type="evidence" value="ECO:0007669"/>
    <property type="project" value="InterPro"/>
</dbReference>
<proteinExistence type="inferred from homology"/>
<dbReference type="InterPro" id="IPR016180">
    <property type="entry name" value="Ribosomal_uL16_dom"/>
</dbReference>
<accession>A0A2S8GUF8</accession>
<comment type="caution">
    <text evidence="12">The sequence shown here is derived from an EMBL/GenBank/DDBJ whole genome shotgun (WGS) entry which is preliminary data.</text>
</comment>
<dbReference type="GO" id="GO:0022625">
    <property type="term" value="C:cytosolic large ribosomal subunit"/>
    <property type="evidence" value="ECO:0007669"/>
    <property type="project" value="TreeGrafter"/>
</dbReference>
<dbReference type="SUPFAM" id="SSF54686">
    <property type="entry name" value="Ribosomal protein L16p/L10e"/>
    <property type="match status" value="1"/>
</dbReference>
<gene>
    <name evidence="7" type="primary">rplP</name>
    <name evidence="12" type="ORF">C5Y93_01275</name>
    <name evidence="11" type="ORF">C5Y98_12875</name>
</gene>
<keyword evidence="5 7" id="KW-0687">Ribonucleoprotein</keyword>
<dbReference type="CDD" id="cd01433">
    <property type="entry name" value="Ribosomal_L16_L10e"/>
    <property type="match status" value="1"/>
</dbReference>
<dbReference type="PROSITE" id="PS00701">
    <property type="entry name" value="RIBOSOMAL_L16_2"/>
    <property type="match status" value="1"/>
</dbReference>
<evidence type="ECO:0000256" key="6">
    <source>
        <dbReference type="ARBA" id="ARBA00035198"/>
    </source>
</evidence>
<dbReference type="EMBL" id="PUIB01000014">
    <property type="protein sequence ID" value="PQO35533.1"/>
    <property type="molecule type" value="Genomic_DNA"/>
</dbReference>
<dbReference type="PRINTS" id="PR00060">
    <property type="entry name" value="RIBOSOMALL16"/>
</dbReference>
<sequence length="145" mass="16371">MSRMPRRVKHRKSQRRRIRGNATRGNTVELGQYGLQTTQAGYIKASTIEAGRIAAQQYVRGIGRLFIRIFPQKSVTSRPLETRMGKGKGEVDYWVAVVKPGTVLYELSGVTEEQARICLARVAHKMPVRCRFVRKRPDLTTAGDA</sequence>
<dbReference type="InterPro" id="IPR036920">
    <property type="entry name" value="Ribosomal_uL16_sf"/>
</dbReference>